<proteinExistence type="predicted"/>
<protein>
    <recommendedName>
        <fullName evidence="2">DUF4837 family protein</fullName>
    </recommendedName>
</protein>
<name>A0AAU7CH71_9BACT</name>
<accession>A0AAU7CH71</accession>
<evidence type="ECO:0000313" key="1">
    <source>
        <dbReference type="EMBL" id="XBH04837.1"/>
    </source>
</evidence>
<organism evidence="1">
    <name type="scientific">Singulisphaera sp. Ch08</name>
    <dbReference type="NCBI Taxonomy" id="3120278"/>
    <lineage>
        <taxon>Bacteria</taxon>
        <taxon>Pseudomonadati</taxon>
        <taxon>Planctomycetota</taxon>
        <taxon>Planctomycetia</taxon>
        <taxon>Isosphaerales</taxon>
        <taxon>Isosphaeraceae</taxon>
        <taxon>Singulisphaera</taxon>
    </lineage>
</organism>
<evidence type="ECO:0008006" key="2">
    <source>
        <dbReference type="Google" id="ProtNLM"/>
    </source>
</evidence>
<dbReference type="EMBL" id="CP155447">
    <property type="protein sequence ID" value="XBH04837.1"/>
    <property type="molecule type" value="Genomic_DNA"/>
</dbReference>
<sequence length="358" mass="38825">MKKAFFIRLASRRSKRETAARWVAGLLTLVVFAGADADAPRVAIAPPAGSSNVFGGEPVEFPFVVTSAEAVRGRAGWVVSIDRRTIARGEQDLSVDPGRPAPIVIRWDVPPARDGIVVEARLSAVFDGVTRDVPLWIFPRDPFAGRVRGPGMPKLVLFDPERTTAPILEGMGLSFTSVRGSDAFEGLTDCVLVVGEGTSLDEFRGLADRLVQTAERGLTVLCLAPSAARFPLPGAEGVNGARPPSLCLRGREVIRQLDKRLETRSWPPDGRVIASTIALTSERERVVGTVSPGPGSGGWPWFEAEYPESRGRLIVCGFAIVRHWESGPTPRYLFARILESITEKNEDSAREILNAPRP</sequence>
<gene>
    <name evidence="1" type="ORF">V5E97_02115</name>
</gene>
<dbReference type="RefSeq" id="WP_406697638.1">
    <property type="nucleotide sequence ID" value="NZ_CP155447.1"/>
</dbReference>
<dbReference type="AlphaFoldDB" id="A0AAU7CH71"/>
<reference evidence="1" key="1">
    <citation type="submission" date="2024-05" db="EMBL/GenBank/DDBJ databases">
        <title>Planctomycetes of the genus Singulisphaera possess chitinolytic capabilities.</title>
        <authorList>
            <person name="Ivanova A."/>
        </authorList>
    </citation>
    <scope>NUCLEOTIDE SEQUENCE</scope>
    <source>
        <strain evidence="1">Ch08T</strain>
    </source>
</reference>